<evidence type="ECO:0000313" key="3">
    <source>
        <dbReference type="Proteomes" id="UP000029736"/>
    </source>
</evidence>
<dbReference type="InterPro" id="IPR026444">
    <property type="entry name" value="Secre_tail"/>
</dbReference>
<comment type="caution">
    <text evidence="2">The sequence shown here is derived from an EMBL/GenBank/DDBJ whole genome shotgun (WGS) entry which is preliminary data.</text>
</comment>
<proteinExistence type="predicted"/>
<accession>A0A098S6E9</accession>
<sequence length="132" mass="14778">MRVIQIDVQFLKSMVNTFEVCAPGGTNLKRQDNNGIAGQKRGKVNAVLEMAELDEVMFQIHPNPVKEWLIVESSAPIEQIIIYNTSGQEVYRKDWRGILQGPLSVTGWPTGMYCLQARAANQVISQTFIVAQ</sequence>
<feature type="domain" description="Secretion system C-terminal sorting" evidence="1">
    <location>
        <begin position="60"/>
        <end position="130"/>
    </location>
</feature>
<dbReference type="STRING" id="1524460.IX84_12395"/>
<keyword evidence="3" id="KW-1185">Reference proteome</keyword>
<evidence type="ECO:0000259" key="1">
    <source>
        <dbReference type="Pfam" id="PF18962"/>
    </source>
</evidence>
<dbReference type="OrthoDB" id="9792152at2"/>
<dbReference type="EMBL" id="JPOS01000029">
    <property type="protein sequence ID" value="KGE87919.1"/>
    <property type="molecule type" value="Genomic_DNA"/>
</dbReference>
<reference evidence="2 3" key="1">
    <citation type="journal article" date="2014" name="Int. J. Syst. Evol. Microbiol.">
        <title>Phaeodactylibacter xiamenensis gen. nov., sp. nov., a member of the family Saprospiraceae isolated from the marine alga Phaeodactylum tricornutum.</title>
        <authorList>
            <person name="Chen Z.Jr."/>
            <person name="Lei X."/>
            <person name="Lai Q."/>
            <person name="Li Y."/>
            <person name="Zhang B."/>
            <person name="Zhang J."/>
            <person name="Zhang H."/>
            <person name="Yang L."/>
            <person name="Zheng W."/>
            <person name="Tian Y."/>
            <person name="Yu Z."/>
            <person name="Xu H.Jr."/>
            <person name="Zheng T."/>
        </authorList>
    </citation>
    <scope>NUCLEOTIDE SEQUENCE [LARGE SCALE GENOMIC DNA]</scope>
    <source>
        <strain evidence="2 3">KD52</strain>
    </source>
</reference>
<evidence type="ECO:0000313" key="2">
    <source>
        <dbReference type="EMBL" id="KGE87919.1"/>
    </source>
</evidence>
<gene>
    <name evidence="2" type="ORF">IX84_12395</name>
</gene>
<dbReference type="RefSeq" id="WP_044220549.1">
    <property type="nucleotide sequence ID" value="NZ_JBKAGJ010000012.1"/>
</dbReference>
<organism evidence="2 3">
    <name type="scientific">Phaeodactylibacter xiamenensis</name>
    <dbReference type="NCBI Taxonomy" id="1524460"/>
    <lineage>
        <taxon>Bacteria</taxon>
        <taxon>Pseudomonadati</taxon>
        <taxon>Bacteroidota</taxon>
        <taxon>Saprospiria</taxon>
        <taxon>Saprospirales</taxon>
        <taxon>Haliscomenobacteraceae</taxon>
        <taxon>Phaeodactylibacter</taxon>
    </lineage>
</organism>
<dbReference type="AlphaFoldDB" id="A0A098S6E9"/>
<dbReference type="NCBIfam" id="TIGR04183">
    <property type="entry name" value="Por_Secre_tail"/>
    <property type="match status" value="1"/>
</dbReference>
<protein>
    <recommendedName>
        <fullName evidence="1">Secretion system C-terminal sorting domain-containing protein</fullName>
    </recommendedName>
</protein>
<dbReference type="Proteomes" id="UP000029736">
    <property type="component" value="Unassembled WGS sequence"/>
</dbReference>
<dbReference type="Pfam" id="PF18962">
    <property type="entry name" value="Por_Secre_tail"/>
    <property type="match status" value="1"/>
</dbReference>
<name>A0A098S6E9_9BACT</name>